<gene>
    <name evidence="2" type="ORF">FA13DRAFT_1782726</name>
</gene>
<accession>A0A4Y7RY06</accession>
<name>A0A4Y7RY06_COPMI</name>
<sequence>MSLRKLYFGTLSMSQYQRSTRSPSPGLAEQPAQFADGTRVKTLYDTQCQSSFKKIAKGTLATTSLPSGIREYRIAAIRDGVEYHGVPEDAITDKLNESDALSTPHPTDPSPDLPSSTIAHGEFA</sequence>
<feature type="compositionally biased region" description="Basic and acidic residues" evidence="1">
    <location>
        <begin position="88"/>
        <end position="97"/>
    </location>
</feature>
<dbReference type="Proteomes" id="UP000298030">
    <property type="component" value="Unassembled WGS sequence"/>
</dbReference>
<dbReference type="AlphaFoldDB" id="A0A4Y7RY06"/>
<evidence type="ECO:0000313" key="2">
    <source>
        <dbReference type="EMBL" id="TEB13885.1"/>
    </source>
</evidence>
<keyword evidence="3" id="KW-1185">Reference proteome</keyword>
<protein>
    <submittedName>
        <fullName evidence="2">Uncharacterized protein</fullName>
    </submittedName>
</protein>
<proteinExistence type="predicted"/>
<comment type="caution">
    <text evidence="2">The sequence shown here is derived from an EMBL/GenBank/DDBJ whole genome shotgun (WGS) entry which is preliminary data.</text>
</comment>
<reference evidence="2 3" key="1">
    <citation type="journal article" date="2019" name="Nat. Ecol. Evol.">
        <title>Megaphylogeny resolves global patterns of mushroom evolution.</title>
        <authorList>
            <person name="Varga T."/>
            <person name="Krizsan K."/>
            <person name="Foldi C."/>
            <person name="Dima B."/>
            <person name="Sanchez-Garcia M."/>
            <person name="Sanchez-Ramirez S."/>
            <person name="Szollosi G.J."/>
            <person name="Szarkandi J.G."/>
            <person name="Papp V."/>
            <person name="Albert L."/>
            <person name="Andreopoulos W."/>
            <person name="Angelini C."/>
            <person name="Antonin V."/>
            <person name="Barry K.W."/>
            <person name="Bougher N.L."/>
            <person name="Buchanan P."/>
            <person name="Buyck B."/>
            <person name="Bense V."/>
            <person name="Catcheside P."/>
            <person name="Chovatia M."/>
            <person name="Cooper J."/>
            <person name="Damon W."/>
            <person name="Desjardin D."/>
            <person name="Finy P."/>
            <person name="Geml J."/>
            <person name="Haridas S."/>
            <person name="Hughes K."/>
            <person name="Justo A."/>
            <person name="Karasinski D."/>
            <person name="Kautmanova I."/>
            <person name="Kiss B."/>
            <person name="Kocsube S."/>
            <person name="Kotiranta H."/>
            <person name="LaButti K.M."/>
            <person name="Lechner B.E."/>
            <person name="Liimatainen K."/>
            <person name="Lipzen A."/>
            <person name="Lukacs Z."/>
            <person name="Mihaltcheva S."/>
            <person name="Morgado L.N."/>
            <person name="Niskanen T."/>
            <person name="Noordeloos M.E."/>
            <person name="Ohm R.A."/>
            <person name="Ortiz-Santana B."/>
            <person name="Ovrebo C."/>
            <person name="Racz N."/>
            <person name="Riley R."/>
            <person name="Savchenko A."/>
            <person name="Shiryaev A."/>
            <person name="Soop K."/>
            <person name="Spirin V."/>
            <person name="Szebenyi C."/>
            <person name="Tomsovsky M."/>
            <person name="Tulloss R.E."/>
            <person name="Uehling J."/>
            <person name="Grigoriev I.V."/>
            <person name="Vagvolgyi C."/>
            <person name="Papp T."/>
            <person name="Martin F.M."/>
            <person name="Miettinen O."/>
            <person name="Hibbett D.S."/>
            <person name="Nagy L.G."/>
        </authorList>
    </citation>
    <scope>NUCLEOTIDE SEQUENCE [LARGE SCALE GENOMIC DNA]</scope>
    <source>
        <strain evidence="2 3">FP101781</strain>
    </source>
</reference>
<dbReference type="EMBL" id="QPFP01000409">
    <property type="protein sequence ID" value="TEB13885.1"/>
    <property type="molecule type" value="Genomic_DNA"/>
</dbReference>
<feature type="region of interest" description="Disordered" evidence="1">
    <location>
        <begin position="14"/>
        <end position="34"/>
    </location>
</feature>
<evidence type="ECO:0000313" key="3">
    <source>
        <dbReference type="Proteomes" id="UP000298030"/>
    </source>
</evidence>
<feature type="compositionally biased region" description="Polar residues" evidence="1">
    <location>
        <begin position="14"/>
        <end position="23"/>
    </location>
</feature>
<evidence type="ECO:0000256" key="1">
    <source>
        <dbReference type="SAM" id="MobiDB-lite"/>
    </source>
</evidence>
<feature type="region of interest" description="Disordered" evidence="1">
    <location>
        <begin position="88"/>
        <end position="124"/>
    </location>
</feature>
<organism evidence="2 3">
    <name type="scientific">Coprinellus micaceus</name>
    <name type="common">Glistening ink-cap mushroom</name>
    <name type="synonym">Coprinus micaceus</name>
    <dbReference type="NCBI Taxonomy" id="71717"/>
    <lineage>
        <taxon>Eukaryota</taxon>
        <taxon>Fungi</taxon>
        <taxon>Dikarya</taxon>
        <taxon>Basidiomycota</taxon>
        <taxon>Agaricomycotina</taxon>
        <taxon>Agaricomycetes</taxon>
        <taxon>Agaricomycetidae</taxon>
        <taxon>Agaricales</taxon>
        <taxon>Agaricineae</taxon>
        <taxon>Psathyrellaceae</taxon>
        <taxon>Coprinellus</taxon>
    </lineage>
</organism>